<evidence type="ECO:0000313" key="1">
    <source>
        <dbReference type="EMBL" id="MFD2486307.1"/>
    </source>
</evidence>
<organism evidence="1 2">
    <name type="scientific">Amycolatopsis albidoflavus</name>
    <dbReference type="NCBI Taxonomy" id="102226"/>
    <lineage>
        <taxon>Bacteria</taxon>
        <taxon>Bacillati</taxon>
        <taxon>Actinomycetota</taxon>
        <taxon>Actinomycetes</taxon>
        <taxon>Pseudonocardiales</taxon>
        <taxon>Pseudonocardiaceae</taxon>
        <taxon>Amycolatopsis</taxon>
    </lineage>
</organism>
<dbReference type="Proteomes" id="UP001597542">
    <property type="component" value="Unassembled WGS sequence"/>
</dbReference>
<reference evidence="2" key="1">
    <citation type="journal article" date="2019" name="Int. J. Syst. Evol. Microbiol.">
        <title>The Global Catalogue of Microorganisms (GCM) 10K type strain sequencing project: providing services to taxonomists for standard genome sequencing and annotation.</title>
        <authorList>
            <consortium name="The Broad Institute Genomics Platform"/>
            <consortium name="The Broad Institute Genome Sequencing Center for Infectious Disease"/>
            <person name="Wu L."/>
            <person name="Ma J."/>
        </authorList>
    </citation>
    <scope>NUCLEOTIDE SEQUENCE [LARGE SCALE GENOMIC DNA]</scope>
    <source>
        <strain evidence="2">CGMCC 4.7638</strain>
    </source>
</reference>
<gene>
    <name evidence="1" type="ORF">ACFSUT_38945</name>
</gene>
<keyword evidence="2" id="KW-1185">Reference proteome</keyword>
<proteinExistence type="predicted"/>
<dbReference type="EMBL" id="JBHUKQ010000020">
    <property type="protein sequence ID" value="MFD2486307.1"/>
    <property type="molecule type" value="Genomic_DNA"/>
</dbReference>
<dbReference type="Pfam" id="PF13031">
    <property type="entry name" value="DUF3892"/>
    <property type="match status" value="1"/>
</dbReference>
<comment type="caution">
    <text evidence="1">The sequence shown here is derived from an EMBL/GenBank/DDBJ whole genome shotgun (WGS) entry which is preliminary data.</text>
</comment>
<evidence type="ECO:0000313" key="2">
    <source>
        <dbReference type="Proteomes" id="UP001597542"/>
    </source>
</evidence>
<name>A0ABW5ICD2_9PSEU</name>
<sequence length="97" mass="10818">MARVKVEYTHKLGSNYNPHERILGVAGDAGRGWYRTTDEVIREIRAGLNSYFVSVGGRQVDVIVASYNGRPYIKTESDGYAPNNLLNLPEPPSRLIP</sequence>
<dbReference type="RefSeq" id="WP_344272440.1">
    <property type="nucleotide sequence ID" value="NZ_BAAAHV010000010.1"/>
</dbReference>
<accession>A0ABW5ICD2</accession>
<protein>
    <submittedName>
        <fullName evidence="1">DUF3892 domain-containing protein</fullName>
    </submittedName>
</protein>
<dbReference type="InterPro" id="IPR024997">
    <property type="entry name" value="DUF3892"/>
</dbReference>